<dbReference type="EMBL" id="MCFL01000086">
    <property type="protein sequence ID" value="ORZ30388.1"/>
    <property type="molecule type" value="Genomic_DNA"/>
</dbReference>
<feature type="non-terminal residue" evidence="1">
    <location>
        <position position="1"/>
    </location>
</feature>
<reference evidence="1 2" key="1">
    <citation type="submission" date="2016-07" db="EMBL/GenBank/DDBJ databases">
        <title>Pervasive Adenine N6-methylation of Active Genes in Fungi.</title>
        <authorList>
            <consortium name="DOE Joint Genome Institute"/>
            <person name="Mondo S.J."/>
            <person name="Dannebaum R.O."/>
            <person name="Kuo R.C."/>
            <person name="Labutti K."/>
            <person name="Haridas S."/>
            <person name="Kuo A."/>
            <person name="Salamov A."/>
            <person name="Ahrendt S.R."/>
            <person name="Lipzen A."/>
            <person name="Sullivan W."/>
            <person name="Andreopoulos W.B."/>
            <person name="Clum A."/>
            <person name="Lindquist E."/>
            <person name="Daum C."/>
            <person name="Ramamoorthy G.K."/>
            <person name="Gryganskyi A."/>
            <person name="Culley D."/>
            <person name="Magnuson J.K."/>
            <person name="James T.Y."/>
            <person name="O'Malley M.A."/>
            <person name="Stajich J.E."/>
            <person name="Spatafora J.W."/>
            <person name="Visel A."/>
            <person name="Grigoriev I.V."/>
        </authorList>
    </citation>
    <scope>NUCLEOTIDE SEQUENCE [LARGE SCALE GENOMIC DNA]</scope>
    <source>
        <strain evidence="1 2">PL171</strain>
    </source>
</reference>
<dbReference type="Gene3D" id="1.25.40.20">
    <property type="entry name" value="Ankyrin repeat-containing domain"/>
    <property type="match status" value="1"/>
</dbReference>
<dbReference type="PANTHER" id="PTHR46586:SF3">
    <property type="entry name" value="ANKYRIN REPEAT-CONTAINING PROTEIN"/>
    <property type="match status" value="1"/>
</dbReference>
<dbReference type="SUPFAM" id="SSF140860">
    <property type="entry name" value="Pseudo ankyrin repeat-like"/>
    <property type="match status" value="1"/>
</dbReference>
<dbReference type="STRING" id="765915.A0A1Y2H725"/>
<dbReference type="AlphaFoldDB" id="A0A1Y2H725"/>
<protein>
    <recommendedName>
        <fullName evidence="3">Ankyrin repeat-containing domain protein</fullName>
    </recommendedName>
</protein>
<dbReference type="SUPFAM" id="SSF48403">
    <property type="entry name" value="Ankyrin repeat"/>
    <property type="match status" value="1"/>
</dbReference>
<keyword evidence="2" id="KW-1185">Reference proteome</keyword>
<organism evidence="1 2">
    <name type="scientific">Catenaria anguillulae PL171</name>
    <dbReference type="NCBI Taxonomy" id="765915"/>
    <lineage>
        <taxon>Eukaryota</taxon>
        <taxon>Fungi</taxon>
        <taxon>Fungi incertae sedis</taxon>
        <taxon>Blastocladiomycota</taxon>
        <taxon>Blastocladiomycetes</taxon>
        <taxon>Blastocladiales</taxon>
        <taxon>Catenariaceae</taxon>
        <taxon>Catenaria</taxon>
    </lineage>
</organism>
<dbReference type="InterPro" id="IPR036770">
    <property type="entry name" value="Ankyrin_rpt-contain_sf"/>
</dbReference>
<dbReference type="OrthoDB" id="60283at2759"/>
<name>A0A1Y2H725_9FUNG</name>
<accession>A0A1Y2H725</accession>
<dbReference type="PANTHER" id="PTHR46586">
    <property type="entry name" value="ANKYRIN REPEAT-CONTAINING PROTEIN"/>
    <property type="match status" value="1"/>
</dbReference>
<evidence type="ECO:0000313" key="2">
    <source>
        <dbReference type="Proteomes" id="UP000193411"/>
    </source>
</evidence>
<dbReference type="Proteomes" id="UP000193411">
    <property type="component" value="Unassembled WGS sequence"/>
</dbReference>
<evidence type="ECO:0000313" key="1">
    <source>
        <dbReference type="EMBL" id="ORZ30388.1"/>
    </source>
</evidence>
<gene>
    <name evidence="1" type="ORF">BCR44DRAFT_42908</name>
</gene>
<evidence type="ECO:0008006" key="3">
    <source>
        <dbReference type="Google" id="ProtNLM"/>
    </source>
</evidence>
<sequence length="635" mass="72335">MHSMDDLVEPILFLALRKLLPDAKTLPWRHGKVPSPILAILNAVHPDLTGRTTRWLLMHTWWISADVASALDSPTARMRILNNLLYLNRNPRTRRPIEADEAGLDRPAQLGDLQVLDWWMRSGLIRDPVRDLRRVPMAASAAGQVKVLDWWVAQTKDGVGPNRDEMACILVESSRQGQVDSLVWWLAHDARLASQDHVLDGACKESIVAAAGSGHLHVVEWWIKQLGSMALAVVLEVDDVVVQASANGHKHVLDFWWQAANGHRDSERPRSDVVATAIDLASGNGCIDVLEWWWHKHMGGDIQFQFHDPLAVALQRRNFEVWHWWTDPEKQLSLSGIITTHSLAIICDGPDSEALGAILKQVCTPRYCRRILFNSKATDALARHGHVAVLNWIVEQGFKFALSKHFADIASEHGHVDILDWWRKHGLKPRPGKAAARSPQYSALAMDRASANGHVAVLQWWINQTDLRRKWTKHSLRQAAFHGQKAVLEWWLFESGLEKKLDISASTMAASLTLSDKVDIDFIEWWDKVSGVQYVTCNNGTYCSVLAKDSYRKFRYWNRYPWRVSMSGHRLVSQYLLQYGRLVILKWYVEWDRNAGRDPPRQVCIQNALQLGSVSGRLGTNLWFVQNGLEQYQFR</sequence>
<proteinExistence type="predicted"/>
<dbReference type="InterPro" id="IPR052050">
    <property type="entry name" value="SecEffector_AnkRepeat"/>
</dbReference>
<comment type="caution">
    <text evidence="1">The sequence shown here is derived from an EMBL/GenBank/DDBJ whole genome shotgun (WGS) entry which is preliminary data.</text>
</comment>